<organism evidence="1 2">
    <name type="scientific">Cnuibacter physcomitrellae</name>
    <dbReference type="NCBI Taxonomy" id="1619308"/>
    <lineage>
        <taxon>Bacteria</taxon>
        <taxon>Bacillati</taxon>
        <taxon>Actinomycetota</taxon>
        <taxon>Actinomycetes</taxon>
        <taxon>Micrococcales</taxon>
        <taxon>Microbacteriaceae</taxon>
        <taxon>Cnuibacter</taxon>
    </lineage>
</organism>
<accession>A0A1X9LSZ2</accession>
<dbReference type="KEGG" id="cphy:B5808_19270"/>
<dbReference type="RefSeq" id="WP_085021677.1">
    <property type="nucleotide sequence ID" value="NZ_BMHD01000003.1"/>
</dbReference>
<dbReference type="Proteomes" id="UP000192775">
    <property type="component" value="Plasmid unnamed1"/>
</dbReference>
<keyword evidence="1" id="KW-0614">Plasmid</keyword>
<gene>
    <name evidence="1" type="ORF">B5808_19270</name>
</gene>
<name>A0A1X9LSZ2_9MICO</name>
<sequence>MSDPEKTIATIDDAISACYGQEAETSINGKTATMEWEPAPASGVQGTAKGYVMNATVNYVSTSLPMYFVAGDGLLIVTNVISGAGERVSDEEFAQLTQAAADTARG</sequence>
<evidence type="ECO:0000313" key="2">
    <source>
        <dbReference type="Proteomes" id="UP000192775"/>
    </source>
</evidence>
<proteinExistence type="predicted"/>
<reference evidence="1 2" key="1">
    <citation type="submission" date="2017-04" db="EMBL/GenBank/DDBJ databases">
        <authorList>
            <person name="Afonso C.L."/>
            <person name="Miller P.J."/>
            <person name="Scott M.A."/>
            <person name="Spackman E."/>
            <person name="Goraichik I."/>
            <person name="Dimitrov K.M."/>
            <person name="Suarez D.L."/>
            <person name="Swayne D.E."/>
        </authorList>
    </citation>
    <scope>NUCLEOTIDE SEQUENCE [LARGE SCALE GENOMIC DNA]</scope>
    <source>
        <strain evidence="2">XA(T)</strain>
        <plasmid evidence="2">Plasmid unnamed1</plasmid>
    </source>
</reference>
<geneLocation type="plasmid" evidence="1">
    <name>unnamed1</name>
</geneLocation>
<evidence type="ECO:0000313" key="1">
    <source>
        <dbReference type="EMBL" id="ARJ07542.1"/>
    </source>
</evidence>
<protein>
    <submittedName>
        <fullName evidence="1">Uncharacterized protein</fullName>
    </submittedName>
</protein>
<dbReference type="AlphaFoldDB" id="A0A1X9LSZ2"/>
<dbReference type="EMBL" id="CP020716">
    <property type="protein sequence ID" value="ARJ07542.1"/>
    <property type="molecule type" value="Genomic_DNA"/>
</dbReference>
<keyword evidence="2" id="KW-1185">Reference proteome</keyword>